<protein>
    <submittedName>
        <fullName evidence="1">Protein phosphatase PP2A regulatory subunit B</fullName>
    </submittedName>
</protein>
<evidence type="ECO:0000313" key="2">
    <source>
        <dbReference type="Proteomes" id="UP000070089"/>
    </source>
</evidence>
<dbReference type="EMBL" id="JXTI01000172">
    <property type="protein sequence ID" value="KWX11581.1"/>
    <property type="molecule type" value="Genomic_DNA"/>
</dbReference>
<sequence length="51" mass="5632">MNSASADEKTPPEGLLCDCSMCPTGEQEKASSTPFTRTRGQAQYWSFTKKE</sequence>
<reference evidence="1 2" key="1">
    <citation type="journal article" date="2015" name="Mol. Biochem. Parasitol.">
        <title>Identification of polymorphic genes for use in assemblage B genotyping assays through comparative genomics of multiple assemblage B Giardia duodenalis isolates.</title>
        <authorList>
            <person name="Wielinga C."/>
            <person name="Thompson R.C."/>
            <person name="Monis P."/>
            <person name="Ryan U."/>
        </authorList>
    </citation>
    <scope>NUCLEOTIDE SEQUENCE [LARGE SCALE GENOMIC DNA]</scope>
    <source>
        <strain evidence="1 2">BAH15c1</strain>
    </source>
</reference>
<comment type="caution">
    <text evidence="1">The sequence shown here is derived from an EMBL/GenBank/DDBJ whole genome shotgun (WGS) entry which is preliminary data.</text>
</comment>
<gene>
    <name evidence="1" type="ORF">QR46_4449</name>
</gene>
<name>A0A132NNM6_GIAIN</name>
<dbReference type="VEuPathDB" id="GiardiaDB:QR46_4449"/>
<evidence type="ECO:0000313" key="1">
    <source>
        <dbReference type="EMBL" id="KWX11581.1"/>
    </source>
</evidence>
<proteinExistence type="predicted"/>
<organism evidence="1 2">
    <name type="scientific">Giardia duodenalis assemblage B</name>
    <dbReference type="NCBI Taxonomy" id="1394984"/>
    <lineage>
        <taxon>Eukaryota</taxon>
        <taxon>Metamonada</taxon>
        <taxon>Diplomonadida</taxon>
        <taxon>Hexamitidae</taxon>
        <taxon>Giardiinae</taxon>
        <taxon>Giardia</taxon>
    </lineage>
</organism>
<dbReference type="AlphaFoldDB" id="A0A132NNM6"/>
<accession>A0A132NNM6</accession>
<dbReference type="Proteomes" id="UP000070089">
    <property type="component" value="Unassembled WGS sequence"/>
</dbReference>